<dbReference type="CDD" id="cd13962">
    <property type="entry name" value="PT_UbiA_UBIAD1"/>
    <property type="match status" value="1"/>
</dbReference>
<evidence type="ECO:0000256" key="5">
    <source>
        <dbReference type="ARBA" id="ARBA00022692"/>
    </source>
</evidence>
<evidence type="ECO:0000256" key="2">
    <source>
        <dbReference type="ARBA" id="ARBA00004863"/>
    </source>
</evidence>
<name>K1U9H4_9ZZZZ</name>
<dbReference type="InterPro" id="IPR000537">
    <property type="entry name" value="UbiA_prenyltransferase"/>
</dbReference>
<feature type="transmembrane region" description="Helical" evidence="8">
    <location>
        <begin position="56"/>
        <end position="75"/>
    </location>
</feature>
<reference evidence="9" key="1">
    <citation type="journal article" date="2013" name="Environ. Microbiol.">
        <title>Microbiota from the distal guts of lean and obese adolescents exhibit partial functional redundancy besides clear differences in community structure.</title>
        <authorList>
            <person name="Ferrer M."/>
            <person name="Ruiz A."/>
            <person name="Lanza F."/>
            <person name="Haange S.B."/>
            <person name="Oberbach A."/>
            <person name="Till H."/>
            <person name="Bargiela R."/>
            <person name="Campoy C."/>
            <person name="Segura M.T."/>
            <person name="Richter M."/>
            <person name="von Bergen M."/>
            <person name="Seifert J."/>
            <person name="Suarez A."/>
        </authorList>
    </citation>
    <scope>NUCLEOTIDE SEQUENCE</scope>
</reference>
<gene>
    <name evidence="9" type="ORF">LEA_03061</name>
</gene>
<dbReference type="UniPathway" id="UPA00079"/>
<protein>
    <submittedName>
        <fullName evidence="9">1,4-dihydroxy-2-naphthoate octaprenyltransferase</fullName>
    </submittedName>
</protein>
<dbReference type="GO" id="GO:0009234">
    <property type="term" value="P:menaquinone biosynthetic process"/>
    <property type="evidence" value="ECO:0007669"/>
    <property type="project" value="UniProtKB-UniPathway"/>
</dbReference>
<evidence type="ECO:0000256" key="3">
    <source>
        <dbReference type="ARBA" id="ARBA00022428"/>
    </source>
</evidence>
<dbReference type="GO" id="GO:0005886">
    <property type="term" value="C:plasma membrane"/>
    <property type="evidence" value="ECO:0007669"/>
    <property type="project" value="TreeGrafter"/>
</dbReference>
<evidence type="ECO:0000313" key="9">
    <source>
        <dbReference type="EMBL" id="EKC78848.1"/>
    </source>
</evidence>
<evidence type="ECO:0000256" key="8">
    <source>
        <dbReference type="SAM" id="Phobius"/>
    </source>
</evidence>
<dbReference type="InterPro" id="IPR026046">
    <property type="entry name" value="UBIAD1"/>
</dbReference>
<evidence type="ECO:0000256" key="6">
    <source>
        <dbReference type="ARBA" id="ARBA00022989"/>
    </source>
</evidence>
<sequence>MTPALLCFAFAFLMQIDANFINDYFDYLKGSDREDRLGPERACAQGWITLNAMRKGIALTTATACLAGLCLLAYGGIEMIPVGILCVLFAFLYTAGPYPLAYHGWGDILV</sequence>
<comment type="caution">
    <text evidence="9">The sequence shown here is derived from an EMBL/GenBank/DDBJ whole genome shotgun (WGS) entry which is preliminary data.</text>
</comment>
<feature type="transmembrane region" description="Helical" evidence="8">
    <location>
        <begin position="82"/>
        <end position="101"/>
    </location>
</feature>
<comment type="pathway">
    <text evidence="2">Quinol/quinone metabolism; menaquinone biosynthesis.</text>
</comment>
<dbReference type="InterPro" id="IPR044878">
    <property type="entry name" value="UbiA_sf"/>
</dbReference>
<accession>K1U9H4</accession>
<organism evidence="9">
    <name type="scientific">human gut metagenome</name>
    <dbReference type="NCBI Taxonomy" id="408170"/>
    <lineage>
        <taxon>unclassified sequences</taxon>
        <taxon>metagenomes</taxon>
        <taxon>organismal metagenomes</taxon>
    </lineage>
</organism>
<keyword evidence="6 8" id="KW-1133">Transmembrane helix</keyword>
<keyword evidence="3" id="KW-0474">Menaquinone biosynthesis</keyword>
<evidence type="ECO:0000256" key="4">
    <source>
        <dbReference type="ARBA" id="ARBA00022679"/>
    </source>
</evidence>
<evidence type="ECO:0000256" key="1">
    <source>
        <dbReference type="ARBA" id="ARBA00004141"/>
    </source>
</evidence>
<dbReference type="PANTHER" id="PTHR13929">
    <property type="entry name" value="1,4-DIHYDROXY-2-NAPHTHOATE OCTAPRENYLTRANSFERASE"/>
    <property type="match status" value="1"/>
</dbReference>
<keyword evidence="4 9" id="KW-0808">Transferase</keyword>
<dbReference type="AlphaFoldDB" id="K1U9H4"/>
<dbReference type="GO" id="GO:0004659">
    <property type="term" value="F:prenyltransferase activity"/>
    <property type="evidence" value="ECO:0007669"/>
    <property type="project" value="InterPro"/>
</dbReference>
<comment type="subcellular location">
    <subcellularLocation>
        <location evidence="1">Membrane</location>
        <topology evidence="1">Multi-pass membrane protein</topology>
    </subcellularLocation>
</comment>
<dbReference type="EMBL" id="AJWY01002045">
    <property type="protein sequence ID" value="EKC78848.1"/>
    <property type="molecule type" value="Genomic_DNA"/>
</dbReference>
<feature type="non-terminal residue" evidence="9">
    <location>
        <position position="110"/>
    </location>
</feature>
<keyword evidence="5 8" id="KW-0812">Transmembrane</keyword>
<dbReference type="PANTHER" id="PTHR13929:SF0">
    <property type="entry name" value="UBIA PRENYLTRANSFERASE DOMAIN-CONTAINING PROTEIN 1"/>
    <property type="match status" value="1"/>
</dbReference>
<proteinExistence type="predicted"/>
<dbReference type="GO" id="GO:0042371">
    <property type="term" value="P:vitamin K biosynthetic process"/>
    <property type="evidence" value="ECO:0007669"/>
    <property type="project" value="TreeGrafter"/>
</dbReference>
<dbReference type="Pfam" id="PF01040">
    <property type="entry name" value="UbiA"/>
    <property type="match status" value="1"/>
</dbReference>
<keyword evidence="7 8" id="KW-0472">Membrane</keyword>
<evidence type="ECO:0000256" key="7">
    <source>
        <dbReference type="ARBA" id="ARBA00023136"/>
    </source>
</evidence>
<dbReference type="Gene3D" id="1.10.357.140">
    <property type="entry name" value="UbiA prenyltransferase"/>
    <property type="match status" value="1"/>
</dbReference>